<dbReference type="Proteomes" id="UP000309133">
    <property type="component" value="Unassembled WGS sequence"/>
</dbReference>
<keyword evidence="3" id="KW-1185">Reference proteome</keyword>
<feature type="transmembrane region" description="Helical" evidence="1">
    <location>
        <begin position="14"/>
        <end position="34"/>
    </location>
</feature>
<gene>
    <name evidence="2" type="ORF">E6C64_00570</name>
</gene>
<keyword evidence="1" id="KW-1133">Transmembrane helix</keyword>
<comment type="caution">
    <text evidence="2">The sequence shown here is derived from an EMBL/GenBank/DDBJ whole genome shotgun (WGS) entry which is preliminary data.</text>
</comment>
<evidence type="ECO:0000256" key="1">
    <source>
        <dbReference type="SAM" id="Phobius"/>
    </source>
</evidence>
<sequence>MSFGKDEAARRRELMLFAVGWVGLVVGVVVMVTALAIDSAAFEVIGVAAVVLFGAYLVRLAMPR</sequence>
<name>A0A4S4FSL8_9MICO</name>
<evidence type="ECO:0000313" key="2">
    <source>
        <dbReference type="EMBL" id="THG32902.1"/>
    </source>
</evidence>
<evidence type="ECO:0000313" key="3">
    <source>
        <dbReference type="Proteomes" id="UP000309133"/>
    </source>
</evidence>
<accession>A0A4S4FSL8</accession>
<feature type="transmembrane region" description="Helical" evidence="1">
    <location>
        <begin position="40"/>
        <end position="58"/>
    </location>
</feature>
<dbReference type="RefSeq" id="WP_136425683.1">
    <property type="nucleotide sequence ID" value="NZ_SSSM01000001.1"/>
</dbReference>
<reference evidence="2 3" key="1">
    <citation type="submission" date="2019-04" db="EMBL/GenBank/DDBJ databases">
        <authorList>
            <person name="Jiang L."/>
        </authorList>
    </citation>
    <scope>NUCLEOTIDE SEQUENCE [LARGE SCALE GENOMIC DNA]</scope>
    <source>
        <strain evidence="2 3">YIM 131853</strain>
    </source>
</reference>
<protein>
    <submittedName>
        <fullName evidence="2">Uncharacterized protein</fullName>
    </submittedName>
</protein>
<dbReference type="AlphaFoldDB" id="A0A4S4FSL8"/>
<proteinExistence type="predicted"/>
<keyword evidence="1" id="KW-0812">Transmembrane</keyword>
<keyword evidence="1" id="KW-0472">Membrane</keyword>
<dbReference type="EMBL" id="SSSM01000001">
    <property type="protein sequence ID" value="THG32902.1"/>
    <property type="molecule type" value="Genomic_DNA"/>
</dbReference>
<organism evidence="2 3">
    <name type="scientific">Naasia lichenicola</name>
    <dbReference type="NCBI Taxonomy" id="2565933"/>
    <lineage>
        <taxon>Bacteria</taxon>
        <taxon>Bacillati</taxon>
        <taxon>Actinomycetota</taxon>
        <taxon>Actinomycetes</taxon>
        <taxon>Micrococcales</taxon>
        <taxon>Microbacteriaceae</taxon>
        <taxon>Naasia</taxon>
    </lineage>
</organism>